<comment type="similarity">
    <text evidence="9 11">Belongs to the fluoride channel Fluc/FEX (TC 1.A.43) family.</text>
</comment>
<gene>
    <name evidence="11" type="primary">fluC</name>
    <name evidence="11" type="synonym">crcB</name>
    <name evidence="12" type="ORF">JCM31447_17130</name>
</gene>
<dbReference type="GO" id="GO:0046872">
    <property type="term" value="F:metal ion binding"/>
    <property type="evidence" value="ECO:0007669"/>
    <property type="project" value="UniProtKB-KW"/>
</dbReference>
<dbReference type="GO" id="GO:0140114">
    <property type="term" value="P:cellular detoxification of fluoride"/>
    <property type="evidence" value="ECO:0007669"/>
    <property type="project" value="UniProtKB-UniRule"/>
</dbReference>
<dbReference type="AlphaFoldDB" id="A0A4P2VMX2"/>
<evidence type="ECO:0000256" key="6">
    <source>
        <dbReference type="ARBA" id="ARBA00023065"/>
    </source>
</evidence>
<comment type="catalytic activity">
    <reaction evidence="10">
        <text>fluoride(in) = fluoride(out)</text>
        <dbReference type="Rhea" id="RHEA:76159"/>
        <dbReference type="ChEBI" id="CHEBI:17051"/>
    </reaction>
    <physiologicalReaction direction="left-to-right" evidence="10">
        <dbReference type="Rhea" id="RHEA:76160"/>
    </physiologicalReaction>
</comment>
<dbReference type="RefSeq" id="WP_172603853.1">
    <property type="nucleotide sequence ID" value="NZ_AP019368.1"/>
</dbReference>
<name>A0A4P2VMX2_FLUSA</name>
<keyword evidence="11" id="KW-0915">Sodium</keyword>
<protein>
    <recommendedName>
        <fullName evidence="11">Fluoride-specific ion channel FluC</fullName>
    </recommendedName>
</protein>
<keyword evidence="2 11" id="KW-1003">Cell membrane</keyword>
<dbReference type="Pfam" id="PF02537">
    <property type="entry name" value="CRCB"/>
    <property type="match status" value="1"/>
</dbReference>
<evidence type="ECO:0000256" key="5">
    <source>
        <dbReference type="ARBA" id="ARBA00022989"/>
    </source>
</evidence>
<evidence type="ECO:0000256" key="7">
    <source>
        <dbReference type="ARBA" id="ARBA00023136"/>
    </source>
</evidence>
<feature type="transmembrane region" description="Helical" evidence="11">
    <location>
        <begin position="7"/>
        <end position="28"/>
    </location>
</feature>
<comment type="function">
    <text evidence="11">Fluoride-specific ion channel. Important for reducing fluoride concentration in the cell, thus reducing its toxicity.</text>
</comment>
<feature type="transmembrane region" description="Helical" evidence="11">
    <location>
        <begin position="66"/>
        <end position="84"/>
    </location>
</feature>
<evidence type="ECO:0000313" key="13">
    <source>
        <dbReference type="Proteomes" id="UP000291236"/>
    </source>
</evidence>
<evidence type="ECO:0000256" key="4">
    <source>
        <dbReference type="ARBA" id="ARBA00022692"/>
    </source>
</evidence>
<dbReference type="NCBIfam" id="TIGR00494">
    <property type="entry name" value="crcB"/>
    <property type="match status" value="1"/>
</dbReference>
<keyword evidence="3" id="KW-0997">Cell inner membrane</keyword>
<dbReference type="PANTHER" id="PTHR28259:SF1">
    <property type="entry name" value="FLUORIDE EXPORT PROTEIN 1-RELATED"/>
    <property type="match status" value="1"/>
</dbReference>
<evidence type="ECO:0000256" key="3">
    <source>
        <dbReference type="ARBA" id="ARBA00022519"/>
    </source>
</evidence>
<organism evidence="12 13">
    <name type="scientific">Fluviispira sanaruensis</name>
    <dbReference type="NCBI Taxonomy" id="2493639"/>
    <lineage>
        <taxon>Bacteria</taxon>
        <taxon>Pseudomonadati</taxon>
        <taxon>Bdellovibrionota</taxon>
        <taxon>Oligoflexia</taxon>
        <taxon>Silvanigrellales</taxon>
        <taxon>Silvanigrellaceae</taxon>
        <taxon>Fluviispira</taxon>
    </lineage>
</organism>
<keyword evidence="4 11" id="KW-0812">Transmembrane</keyword>
<comment type="subcellular location">
    <subcellularLocation>
        <location evidence="1 11">Cell membrane</location>
        <topology evidence="1 11">Multi-pass membrane protein</topology>
    </subcellularLocation>
</comment>
<dbReference type="HAMAP" id="MF_00454">
    <property type="entry name" value="FluC"/>
    <property type="match status" value="1"/>
</dbReference>
<proteinExistence type="inferred from homology"/>
<accession>A0A4P2VMX2</accession>
<dbReference type="InterPro" id="IPR003691">
    <property type="entry name" value="FluC"/>
</dbReference>
<dbReference type="GO" id="GO:0005886">
    <property type="term" value="C:plasma membrane"/>
    <property type="evidence" value="ECO:0007669"/>
    <property type="project" value="UniProtKB-SubCell"/>
</dbReference>
<keyword evidence="6 11" id="KW-0406">Ion transport</keyword>
<feature type="binding site" evidence="11">
    <location>
        <position position="77"/>
    </location>
    <ligand>
        <name>Na(+)</name>
        <dbReference type="ChEBI" id="CHEBI:29101"/>
        <note>structural</note>
    </ligand>
</feature>
<evidence type="ECO:0000313" key="12">
    <source>
        <dbReference type="EMBL" id="BBH53270.1"/>
    </source>
</evidence>
<sequence length="127" mass="14337">MSFFYIGVFGMLGVYCRYFSGFLINKIFSSPFPMSTFLINVSGSFLIGFFYVLSVEKLHISHELRLGIMVGFLGGFTTFSSYTLEAVKLLEEGKLMYAFSYLFLSPFVGVILTFLGIIIARKLIILN</sequence>
<keyword evidence="8 11" id="KW-0407">Ion channel</keyword>
<evidence type="ECO:0000256" key="9">
    <source>
        <dbReference type="ARBA" id="ARBA00035120"/>
    </source>
</evidence>
<dbReference type="KEGG" id="sbf:JCM31447_17130"/>
<dbReference type="Proteomes" id="UP000291236">
    <property type="component" value="Chromosome"/>
</dbReference>
<evidence type="ECO:0000256" key="10">
    <source>
        <dbReference type="ARBA" id="ARBA00035585"/>
    </source>
</evidence>
<dbReference type="PANTHER" id="PTHR28259">
    <property type="entry name" value="FLUORIDE EXPORT PROTEIN 1-RELATED"/>
    <property type="match status" value="1"/>
</dbReference>
<keyword evidence="7 11" id="KW-0472">Membrane</keyword>
<keyword evidence="11" id="KW-0479">Metal-binding</keyword>
<keyword evidence="11" id="KW-0813">Transport</keyword>
<feature type="transmembrane region" description="Helical" evidence="11">
    <location>
        <begin position="96"/>
        <end position="120"/>
    </location>
</feature>
<comment type="activity regulation">
    <text evidence="11">Na(+) is not transported, but it plays an essential structural role and its presence is essential for fluoride channel function.</text>
</comment>
<evidence type="ECO:0000256" key="1">
    <source>
        <dbReference type="ARBA" id="ARBA00004651"/>
    </source>
</evidence>
<dbReference type="GO" id="GO:0062054">
    <property type="term" value="F:fluoride channel activity"/>
    <property type="evidence" value="ECO:0007669"/>
    <property type="project" value="UniProtKB-UniRule"/>
</dbReference>
<evidence type="ECO:0000256" key="11">
    <source>
        <dbReference type="HAMAP-Rule" id="MF_00454"/>
    </source>
</evidence>
<dbReference type="EMBL" id="AP019368">
    <property type="protein sequence ID" value="BBH53270.1"/>
    <property type="molecule type" value="Genomic_DNA"/>
</dbReference>
<feature type="binding site" evidence="11">
    <location>
        <position position="74"/>
    </location>
    <ligand>
        <name>Na(+)</name>
        <dbReference type="ChEBI" id="CHEBI:29101"/>
        <note>structural</note>
    </ligand>
</feature>
<reference evidence="12 13" key="1">
    <citation type="submission" date="2018-12" db="EMBL/GenBank/DDBJ databases">
        <title>Rubrispira sanarue gen. nov., sp., nov., a member of the order Silvanigrellales, isolated from a brackish lake in Hamamatsu Japan.</title>
        <authorList>
            <person name="Maejima Y."/>
            <person name="Iino T."/>
            <person name="Muraguchi Y."/>
            <person name="Fukuda K."/>
            <person name="Nojiri H."/>
            <person name="Ohkuma M."/>
            <person name="Moriuchi R."/>
            <person name="Dohra H."/>
            <person name="Kimbara K."/>
            <person name="Shintani M."/>
        </authorList>
    </citation>
    <scope>NUCLEOTIDE SEQUENCE [LARGE SCALE GENOMIC DNA]</scope>
    <source>
        <strain evidence="12 13">RF1110005</strain>
    </source>
</reference>
<keyword evidence="13" id="KW-1185">Reference proteome</keyword>
<feature type="transmembrane region" description="Helical" evidence="11">
    <location>
        <begin position="34"/>
        <end position="54"/>
    </location>
</feature>
<evidence type="ECO:0000256" key="8">
    <source>
        <dbReference type="ARBA" id="ARBA00023303"/>
    </source>
</evidence>
<keyword evidence="5 11" id="KW-1133">Transmembrane helix</keyword>
<evidence type="ECO:0000256" key="2">
    <source>
        <dbReference type="ARBA" id="ARBA00022475"/>
    </source>
</evidence>